<comment type="similarity">
    <text evidence="2">Belongs to the transcriptional coactivator PC4 family.</text>
</comment>
<evidence type="ECO:0000256" key="3">
    <source>
        <dbReference type="ARBA" id="ARBA00023015"/>
    </source>
</evidence>
<keyword evidence="9" id="KW-1185">Reference proteome</keyword>
<dbReference type="Pfam" id="PF02229">
    <property type="entry name" value="PC4"/>
    <property type="match status" value="1"/>
</dbReference>
<name>A0A1I7YEL5_9BILA</name>
<dbReference type="AlphaFoldDB" id="A0A1I7YEL5"/>
<dbReference type="GO" id="GO:0003677">
    <property type="term" value="F:DNA binding"/>
    <property type="evidence" value="ECO:0007669"/>
    <property type="project" value="UniProtKB-KW"/>
</dbReference>
<organism evidence="9 10">
    <name type="scientific">Steinernema glaseri</name>
    <dbReference type="NCBI Taxonomy" id="37863"/>
    <lineage>
        <taxon>Eukaryota</taxon>
        <taxon>Metazoa</taxon>
        <taxon>Ecdysozoa</taxon>
        <taxon>Nematoda</taxon>
        <taxon>Chromadorea</taxon>
        <taxon>Rhabditida</taxon>
        <taxon>Tylenchina</taxon>
        <taxon>Panagrolaimomorpha</taxon>
        <taxon>Strongyloidoidea</taxon>
        <taxon>Steinernematidae</taxon>
        <taxon>Steinernema</taxon>
    </lineage>
</organism>
<dbReference type="GO" id="GO:0003713">
    <property type="term" value="F:transcription coactivator activity"/>
    <property type="evidence" value="ECO:0007669"/>
    <property type="project" value="InterPro"/>
</dbReference>
<accession>A0A1I7YEL5</accession>
<feature type="compositionally biased region" description="Polar residues" evidence="7">
    <location>
        <begin position="38"/>
        <end position="49"/>
    </location>
</feature>
<evidence type="ECO:0000256" key="7">
    <source>
        <dbReference type="SAM" id="MobiDB-lite"/>
    </source>
</evidence>
<protein>
    <submittedName>
        <fullName evidence="10">PC4 domain-containing protein</fullName>
    </submittedName>
</protein>
<evidence type="ECO:0000313" key="10">
    <source>
        <dbReference type="WBParaSite" id="L893_g15599.t1"/>
    </source>
</evidence>
<keyword evidence="4" id="KW-0238">DNA-binding</keyword>
<dbReference type="InterPro" id="IPR003173">
    <property type="entry name" value="PC4_C"/>
</dbReference>
<proteinExistence type="inferred from homology"/>
<dbReference type="Gene3D" id="2.30.31.10">
    <property type="entry name" value="Transcriptional Coactivator Pc4, Chain A"/>
    <property type="match status" value="1"/>
</dbReference>
<keyword evidence="3" id="KW-0805">Transcription regulation</keyword>
<evidence type="ECO:0000256" key="2">
    <source>
        <dbReference type="ARBA" id="ARBA00009001"/>
    </source>
</evidence>
<evidence type="ECO:0000256" key="4">
    <source>
        <dbReference type="ARBA" id="ARBA00023125"/>
    </source>
</evidence>
<evidence type="ECO:0000313" key="9">
    <source>
        <dbReference type="Proteomes" id="UP000095287"/>
    </source>
</evidence>
<feature type="region of interest" description="Disordered" evidence="7">
    <location>
        <begin position="1"/>
        <end position="49"/>
    </location>
</feature>
<dbReference type="GO" id="GO:0060261">
    <property type="term" value="P:positive regulation of transcription initiation by RNA polymerase II"/>
    <property type="evidence" value="ECO:0007669"/>
    <property type="project" value="InterPro"/>
</dbReference>
<evidence type="ECO:0000256" key="5">
    <source>
        <dbReference type="ARBA" id="ARBA00023163"/>
    </source>
</evidence>
<evidence type="ECO:0000256" key="6">
    <source>
        <dbReference type="ARBA" id="ARBA00023242"/>
    </source>
</evidence>
<dbReference type="InterPro" id="IPR009044">
    <property type="entry name" value="ssDNA-bd_transcriptional_reg"/>
</dbReference>
<evidence type="ECO:0000256" key="1">
    <source>
        <dbReference type="ARBA" id="ARBA00004123"/>
    </source>
</evidence>
<reference evidence="10" key="1">
    <citation type="submission" date="2016-11" db="UniProtKB">
        <authorList>
            <consortium name="WormBaseParasite"/>
        </authorList>
    </citation>
    <scope>IDENTIFICATION</scope>
</reference>
<dbReference type="WBParaSite" id="L893_g15599.t1">
    <property type="protein sequence ID" value="L893_g15599.t1"/>
    <property type="gene ID" value="L893_g15599"/>
</dbReference>
<comment type="subcellular location">
    <subcellularLocation>
        <location evidence="1">Nucleus</location>
    </subcellularLocation>
</comment>
<dbReference type="InterPro" id="IPR045125">
    <property type="entry name" value="Sub1/Tcp4-like"/>
</dbReference>
<dbReference type="Proteomes" id="UP000095287">
    <property type="component" value="Unplaced"/>
</dbReference>
<keyword evidence="6" id="KW-0539">Nucleus</keyword>
<keyword evidence="5" id="KW-0804">Transcription</keyword>
<evidence type="ECO:0000259" key="8">
    <source>
        <dbReference type="Pfam" id="PF02229"/>
    </source>
</evidence>
<dbReference type="SUPFAM" id="SSF54447">
    <property type="entry name" value="ssDNA-binding transcriptional regulator domain"/>
    <property type="match status" value="1"/>
</dbReference>
<dbReference type="GO" id="GO:0005634">
    <property type="term" value="C:nucleus"/>
    <property type="evidence" value="ECO:0007669"/>
    <property type="project" value="UniProtKB-SubCell"/>
</dbReference>
<feature type="domain" description="Transcriptional coactivator p15 (PC4) C-terminal" evidence="8">
    <location>
        <begin position="54"/>
        <end position="104"/>
    </location>
</feature>
<dbReference type="PANTHER" id="PTHR13215">
    <property type="entry name" value="RNA POLYMERASE II TRANSCRIPTIONAL COACTIVATOR"/>
    <property type="match status" value="1"/>
</dbReference>
<sequence length="116" mass="12923">MDKKKKQQKRKVEVSDGSSSDEGVNDPNPPKVAKKDSASNINVVKNSSGEDMMSIGKMRFVSVREFKGRKMVDIREYYEDKSGGGLKPGKKGVSLSQEQFKALENLLPEINKKMAE</sequence>